<evidence type="ECO:0000313" key="9">
    <source>
        <dbReference type="Proteomes" id="UP000179807"/>
    </source>
</evidence>
<dbReference type="GO" id="GO:0001006">
    <property type="term" value="F:RNA polymerase III type 3 promoter sequence-specific DNA binding"/>
    <property type="evidence" value="ECO:0007669"/>
    <property type="project" value="TreeGrafter"/>
</dbReference>
<gene>
    <name evidence="8" type="ORF">TRFO_19341</name>
</gene>
<evidence type="ECO:0000256" key="4">
    <source>
        <dbReference type="ARBA" id="ARBA00023242"/>
    </source>
</evidence>
<feature type="domain" description="Myb-like" evidence="6">
    <location>
        <begin position="141"/>
        <end position="192"/>
    </location>
</feature>
<dbReference type="Proteomes" id="UP000179807">
    <property type="component" value="Unassembled WGS sequence"/>
</dbReference>
<dbReference type="PANTHER" id="PTHR46621:SF1">
    <property type="entry name" value="SNRNA-ACTIVATING PROTEIN COMPLEX SUBUNIT 4"/>
    <property type="match status" value="1"/>
</dbReference>
<dbReference type="GeneID" id="94835441"/>
<protein>
    <recommendedName>
        <fullName evidence="10">Myb-like DNA-binding domain containing protein</fullName>
    </recommendedName>
</protein>
<keyword evidence="9" id="KW-1185">Reference proteome</keyword>
<evidence type="ECO:0008006" key="10">
    <source>
        <dbReference type="Google" id="ProtNLM"/>
    </source>
</evidence>
<dbReference type="PROSITE" id="PS50090">
    <property type="entry name" value="MYB_LIKE"/>
    <property type="match status" value="2"/>
</dbReference>
<dbReference type="SMART" id="SM00717">
    <property type="entry name" value="SANT"/>
    <property type="match status" value="2"/>
</dbReference>
<feature type="compositionally biased region" description="Polar residues" evidence="5">
    <location>
        <begin position="348"/>
        <end position="372"/>
    </location>
</feature>
<feature type="region of interest" description="Disordered" evidence="5">
    <location>
        <begin position="348"/>
        <end position="387"/>
    </location>
</feature>
<name>A0A1J4KPA0_9EUKA</name>
<evidence type="ECO:0000256" key="5">
    <source>
        <dbReference type="SAM" id="MobiDB-lite"/>
    </source>
</evidence>
<dbReference type="InterPro" id="IPR009057">
    <property type="entry name" value="Homeodomain-like_sf"/>
</dbReference>
<dbReference type="OrthoDB" id="608866at2759"/>
<evidence type="ECO:0000259" key="6">
    <source>
        <dbReference type="PROSITE" id="PS50090"/>
    </source>
</evidence>
<dbReference type="EMBL" id="MLAK01000592">
    <property type="protein sequence ID" value="OHT11253.1"/>
    <property type="molecule type" value="Genomic_DNA"/>
</dbReference>
<feature type="region of interest" description="Disordered" evidence="5">
    <location>
        <begin position="425"/>
        <end position="451"/>
    </location>
</feature>
<dbReference type="CDD" id="cd00167">
    <property type="entry name" value="SANT"/>
    <property type="match status" value="1"/>
</dbReference>
<dbReference type="AlphaFoldDB" id="A0A1J4KPA0"/>
<dbReference type="SUPFAM" id="SSF46689">
    <property type="entry name" value="Homeodomain-like"/>
    <property type="match status" value="1"/>
</dbReference>
<dbReference type="InterPro" id="IPR017930">
    <property type="entry name" value="Myb_dom"/>
</dbReference>
<dbReference type="VEuPathDB" id="TrichDB:TRFO_19341"/>
<keyword evidence="3" id="KW-0804">Transcription</keyword>
<dbReference type="RefSeq" id="XP_068364389.1">
    <property type="nucleotide sequence ID" value="XM_068500737.1"/>
</dbReference>
<accession>A0A1J4KPA0</accession>
<comment type="caution">
    <text evidence="8">The sequence shown here is derived from an EMBL/GenBank/DDBJ whole genome shotgun (WGS) entry which is preliminary data.</text>
</comment>
<keyword evidence="1" id="KW-0805">Transcription regulation</keyword>
<dbReference type="PROSITE" id="PS51294">
    <property type="entry name" value="HTH_MYB"/>
    <property type="match status" value="2"/>
</dbReference>
<feature type="domain" description="HTH myb-type" evidence="7">
    <location>
        <begin position="141"/>
        <end position="196"/>
    </location>
</feature>
<dbReference type="GO" id="GO:0042796">
    <property type="term" value="P:snRNA transcription by RNA polymerase III"/>
    <property type="evidence" value="ECO:0007669"/>
    <property type="project" value="TreeGrafter"/>
</dbReference>
<organism evidence="8 9">
    <name type="scientific">Tritrichomonas foetus</name>
    <dbReference type="NCBI Taxonomy" id="1144522"/>
    <lineage>
        <taxon>Eukaryota</taxon>
        <taxon>Metamonada</taxon>
        <taxon>Parabasalia</taxon>
        <taxon>Tritrichomonadida</taxon>
        <taxon>Tritrichomonadidae</taxon>
        <taxon>Tritrichomonas</taxon>
    </lineage>
</organism>
<reference evidence="8" key="1">
    <citation type="submission" date="2016-10" db="EMBL/GenBank/DDBJ databases">
        <authorList>
            <person name="Benchimol M."/>
            <person name="Almeida L.G."/>
            <person name="Vasconcelos A.T."/>
            <person name="Perreira-Neves A."/>
            <person name="Rosa I.A."/>
            <person name="Tasca T."/>
            <person name="Bogo M.R."/>
            <person name="de Souza W."/>
        </authorList>
    </citation>
    <scope>NUCLEOTIDE SEQUENCE [LARGE SCALE GENOMIC DNA]</scope>
    <source>
        <strain evidence="8">K</strain>
    </source>
</reference>
<keyword evidence="4" id="KW-0539">Nucleus</keyword>
<evidence type="ECO:0000256" key="2">
    <source>
        <dbReference type="ARBA" id="ARBA00023125"/>
    </source>
</evidence>
<evidence type="ECO:0000256" key="1">
    <source>
        <dbReference type="ARBA" id="ARBA00023015"/>
    </source>
</evidence>
<proteinExistence type="predicted"/>
<feature type="domain" description="HTH myb-type" evidence="7">
    <location>
        <begin position="87"/>
        <end position="136"/>
    </location>
</feature>
<keyword evidence="2" id="KW-0238">DNA-binding</keyword>
<sequence>MSSPLVDVAMSYVKNIAPNFDNDEGRQEIRQAFEDYIQKKVSKNEVSALLVQHIGSTDPLDRIENILSVPDHPPPFTRTDYSQDSLTPIRKKTHQWSTNEDYRLLAGVHKFGLENWIAVAKFVGNGRSRAQCAQRWVRGLDPRISKDQWSPEEEEKLLELLKTSENKGWTSIAAGMGNRSDVQCRYHFLQMQRDGKLKGEYENLLPQVSEKPPIPLPSKRQNSQRLETALLSSQQQKQQLAFKFQRQRSMSFNGNMTSAPNALNLAGSMNNNINGMNNMNLMDGLNMNNMNPMNSMVHNMTNNINNNMNNSMNGMNLNGGNQFSLQFSPYQQSPQQNFFQAFSPETNPFQVHSSTPPTSFESQMSNLPQLPQTRPIRRSSLTVTAPPNIFDDSSSSYMFGDDDLFSGDIFSQQETELLSDRMDATAPGDNHQFPMNENTPMDMPKSSDIIDWNSTDDKDFSIW</sequence>
<dbReference type="PANTHER" id="PTHR46621">
    <property type="entry name" value="SNRNA-ACTIVATING PROTEIN COMPLEX SUBUNIT 4"/>
    <property type="match status" value="1"/>
</dbReference>
<evidence type="ECO:0000259" key="7">
    <source>
        <dbReference type="PROSITE" id="PS51294"/>
    </source>
</evidence>
<dbReference type="GO" id="GO:0000978">
    <property type="term" value="F:RNA polymerase II cis-regulatory region sequence-specific DNA binding"/>
    <property type="evidence" value="ECO:0007669"/>
    <property type="project" value="TreeGrafter"/>
</dbReference>
<dbReference type="GO" id="GO:0042795">
    <property type="term" value="P:snRNA transcription by RNA polymerase II"/>
    <property type="evidence" value="ECO:0007669"/>
    <property type="project" value="TreeGrafter"/>
</dbReference>
<dbReference type="GO" id="GO:0019185">
    <property type="term" value="C:snRNA-activating protein complex"/>
    <property type="evidence" value="ECO:0007669"/>
    <property type="project" value="TreeGrafter"/>
</dbReference>
<evidence type="ECO:0000256" key="3">
    <source>
        <dbReference type="ARBA" id="ARBA00023163"/>
    </source>
</evidence>
<feature type="domain" description="Myb-like" evidence="6">
    <location>
        <begin position="96"/>
        <end position="140"/>
    </location>
</feature>
<evidence type="ECO:0000313" key="8">
    <source>
        <dbReference type="EMBL" id="OHT11253.1"/>
    </source>
</evidence>
<dbReference type="Gene3D" id="1.10.10.60">
    <property type="entry name" value="Homeodomain-like"/>
    <property type="match status" value="2"/>
</dbReference>
<dbReference type="Pfam" id="PF13921">
    <property type="entry name" value="Myb_DNA-bind_6"/>
    <property type="match status" value="1"/>
</dbReference>
<dbReference type="InterPro" id="IPR001005">
    <property type="entry name" value="SANT/Myb"/>
</dbReference>
<dbReference type="InterPro" id="IPR051575">
    <property type="entry name" value="Myb-like_DNA-bd"/>
</dbReference>